<organism evidence="4 5">
    <name type="scientific">Catenaria anguillulae PL171</name>
    <dbReference type="NCBI Taxonomy" id="765915"/>
    <lineage>
        <taxon>Eukaryota</taxon>
        <taxon>Fungi</taxon>
        <taxon>Fungi incertae sedis</taxon>
        <taxon>Blastocladiomycota</taxon>
        <taxon>Blastocladiomycetes</taxon>
        <taxon>Blastocladiales</taxon>
        <taxon>Catenariaceae</taxon>
        <taxon>Catenaria</taxon>
    </lineage>
</organism>
<keyword evidence="5" id="KW-1185">Reference proteome</keyword>
<dbReference type="EMBL" id="MCFL01000004">
    <property type="protein sequence ID" value="ORZ39766.1"/>
    <property type="molecule type" value="Genomic_DNA"/>
</dbReference>
<evidence type="ECO:0000313" key="5">
    <source>
        <dbReference type="Proteomes" id="UP000193411"/>
    </source>
</evidence>
<dbReference type="InterPro" id="IPR000772">
    <property type="entry name" value="Ricin_B_lectin"/>
</dbReference>
<proteinExistence type="predicted"/>
<dbReference type="Proteomes" id="UP000193411">
    <property type="component" value="Unassembled WGS sequence"/>
</dbReference>
<protein>
    <recommendedName>
        <fullName evidence="3">Ricin B lectin domain-containing protein</fullName>
    </recommendedName>
</protein>
<evidence type="ECO:0000313" key="4">
    <source>
        <dbReference type="EMBL" id="ORZ39766.1"/>
    </source>
</evidence>
<evidence type="ECO:0000256" key="2">
    <source>
        <dbReference type="SAM" id="SignalP"/>
    </source>
</evidence>
<comment type="caution">
    <text evidence="4">The sequence shown here is derived from an EMBL/GenBank/DDBJ whole genome shotgun (WGS) entry which is preliminary data.</text>
</comment>
<dbReference type="Pfam" id="PF00652">
    <property type="entry name" value="Ricin_B_lectin"/>
    <property type="match status" value="1"/>
</dbReference>
<keyword evidence="2" id="KW-0732">Signal</keyword>
<dbReference type="InterPro" id="IPR035992">
    <property type="entry name" value="Ricin_B-like_lectins"/>
</dbReference>
<dbReference type="AlphaFoldDB" id="A0A1Y2HYS9"/>
<feature type="signal peptide" evidence="2">
    <location>
        <begin position="1"/>
        <end position="25"/>
    </location>
</feature>
<accession>A0A1Y2HYS9</accession>
<evidence type="ECO:0000256" key="1">
    <source>
        <dbReference type="SAM" id="MobiDB-lite"/>
    </source>
</evidence>
<sequence length="214" mass="23796">MYCAIFPLKLVLVLAIVAIGQSASATPAPPANSPAPATAATPRRTGSTESTRFWNFRSEGCMYNHGTNRCLDVEQDRKNWQSADAQLWSCNHNPAAQKLMVFGESIHSGYTIVAQDSARLWYCLDVPGGTTFEGQIVRWWQCNDSNAQLWQTRLDGRAYIDGTISPMGRPDLCLDPAGAEGGDRDGQPMILWRCSDRPIHRFRMAHFDSRACRS</sequence>
<feature type="region of interest" description="Disordered" evidence="1">
    <location>
        <begin position="24"/>
        <end position="50"/>
    </location>
</feature>
<dbReference type="PROSITE" id="PS50231">
    <property type="entry name" value="RICIN_B_LECTIN"/>
    <property type="match status" value="1"/>
</dbReference>
<reference evidence="4 5" key="1">
    <citation type="submission" date="2016-07" db="EMBL/GenBank/DDBJ databases">
        <title>Pervasive Adenine N6-methylation of Active Genes in Fungi.</title>
        <authorList>
            <consortium name="DOE Joint Genome Institute"/>
            <person name="Mondo S.J."/>
            <person name="Dannebaum R.O."/>
            <person name="Kuo R.C."/>
            <person name="Labutti K."/>
            <person name="Haridas S."/>
            <person name="Kuo A."/>
            <person name="Salamov A."/>
            <person name="Ahrendt S.R."/>
            <person name="Lipzen A."/>
            <person name="Sullivan W."/>
            <person name="Andreopoulos W.B."/>
            <person name="Clum A."/>
            <person name="Lindquist E."/>
            <person name="Daum C."/>
            <person name="Ramamoorthy G.K."/>
            <person name="Gryganskyi A."/>
            <person name="Culley D."/>
            <person name="Magnuson J.K."/>
            <person name="James T.Y."/>
            <person name="O'Malley M.A."/>
            <person name="Stajich J.E."/>
            <person name="Spatafora J.W."/>
            <person name="Visel A."/>
            <person name="Grigoriev I.V."/>
        </authorList>
    </citation>
    <scope>NUCLEOTIDE SEQUENCE [LARGE SCALE GENOMIC DNA]</scope>
    <source>
        <strain evidence="4 5">PL171</strain>
    </source>
</reference>
<feature type="chain" id="PRO_5012033725" description="Ricin B lectin domain-containing protein" evidence="2">
    <location>
        <begin position="26"/>
        <end position="214"/>
    </location>
</feature>
<dbReference type="OrthoDB" id="6770063at2759"/>
<feature type="domain" description="Ricin B lectin" evidence="3">
    <location>
        <begin position="122"/>
        <end position="200"/>
    </location>
</feature>
<dbReference type="SUPFAM" id="SSF50370">
    <property type="entry name" value="Ricin B-like lectins"/>
    <property type="match status" value="1"/>
</dbReference>
<dbReference type="Gene3D" id="2.80.10.50">
    <property type="match status" value="2"/>
</dbReference>
<evidence type="ECO:0000259" key="3">
    <source>
        <dbReference type="Pfam" id="PF00652"/>
    </source>
</evidence>
<gene>
    <name evidence="4" type="ORF">BCR44DRAFT_1425601</name>
</gene>
<dbReference type="CDD" id="cd00161">
    <property type="entry name" value="beta-trefoil_Ricin-like"/>
    <property type="match status" value="1"/>
</dbReference>
<name>A0A1Y2HYS9_9FUNG</name>